<feature type="signal peptide" evidence="1">
    <location>
        <begin position="1"/>
        <end position="25"/>
    </location>
</feature>
<evidence type="ECO:0000313" key="5">
    <source>
        <dbReference type="Proteomes" id="UP000247892"/>
    </source>
</evidence>
<dbReference type="RefSeq" id="WP_110342365.1">
    <property type="nucleotide sequence ID" value="NZ_JBHVKT010000018.1"/>
</dbReference>
<reference evidence="4 5" key="1">
    <citation type="submission" date="2016-07" db="EMBL/GenBank/DDBJ databases">
        <title>Draft genome sequence of Prauserella sp. YIM 121212, isolated from alkaline soil.</title>
        <authorList>
            <person name="Ruckert C."/>
            <person name="Albersmeier A."/>
            <person name="Jiang C.-L."/>
            <person name="Jiang Y."/>
            <person name="Kalinowski J."/>
            <person name="Schneider O."/>
            <person name="Winkler A."/>
            <person name="Zotchev S.B."/>
        </authorList>
    </citation>
    <scope>NUCLEOTIDE SEQUENCE [LARGE SCALE GENOMIC DNA]</scope>
    <source>
        <strain evidence="4 5">YIM 121212</strain>
    </source>
</reference>
<proteinExistence type="predicted"/>
<dbReference type="GO" id="GO:0071555">
    <property type="term" value="P:cell wall organization"/>
    <property type="evidence" value="ECO:0007669"/>
    <property type="project" value="TreeGrafter"/>
</dbReference>
<dbReference type="GO" id="GO:0005886">
    <property type="term" value="C:plasma membrane"/>
    <property type="evidence" value="ECO:0007669"/>
    <property type="project" value="TreeGrafter"/>
</dbReference>
<name>A0A318M2J1_9PSEU</name>
<dbReference type="InterPro" id="IPR012338">
    <property type="entry name" value="Beta-lactam/transpept-like"/>
</dbReference>
<dbReference type="PANTHER" id="PTHR30627">
    <property type="entry name" value="PEPTIDOGLYCAN D,D-TRANSPEPTIDASE"/>
    <property type="match status" value="1"/>
</dbReference>
<dbReference type="InterPro" id="IPR007887">
    <property type="entry name" value="MecA_N"/>
</dbReference>
<keyword evidence="5" id="KW-1185">Reference proteome</keyword>
<dbReference type="AlphaFoldDB" id="A0A318M2J1"/>
<gene>
    <name evidence="4" type="ORF">BA062_29175</name>
</gene>
<dbReference type="EMBL" id="MASU01000013">
    <property type="protein sequence ID" value="PXY24297.1"/>
    <property type="molecule type" value="Genomic_DNA"/>
</dbReference>
<organism evidence="4 5">
    <name type="scientific">Prauserella flavalba</name>
    <dbReference type="NCBI Taxonomy" id="1477506"/>
    <lineage>
        <taxon>Bacteria</taxon>
        <taxon>Bacillati</taxon>
        <taxon>Actinomycetota</taxon>
        <taxon>Actinomycetes</taxon>
        <taxon>Pseudonocardiales</taxon>
        <taxon>Pseudonocardiaceae</taxon>
        <taxon>Prauserella</taxon>
    </lineage>
</organism>
<feature type="domain" description="Penicillin-binding protein transpeptidase" evidence="2">
    <location>
        <begin position="326"/>
        <end position="583"/>
    </location>
</feature>
<dbReference type="GO" id="GO:0046677">
    <property type="term" value="P:response to antibiotic"/>
    <property type="evidence" value="ECO:0007669"/>
    <property type="project" value="InterPro"/>
</dbReference>
<accession>A0A318M2J1</accession>
<evidence type="ECO:0000256" key="1">
    <source>
        <dbReference type="SAM" id="SignalP"/>
    </source>
</evidence>
<dbReference type="Gene3D" id="3.40.710.10">
    <property type="entry name" value="DD-peptidase/beta-lactamase superfamily"/>
    <property type="match status" value="1"/>
</dbReference>
<dbReference type="InterPro" id="IPR001460">
    <property type="entry name" value="PCN-bd_Tpept"/>
</dbReference>
<dbReference type="InterPro" id="IPR050515">
    <property type="entry name" value="Beta-lactam/transpept"/>
</dbReference>
<feature type="chain" id="PRO_5039562086" evidence="1">
    <location>
        <begin position="26"/>
        <end position="600"/>
    </location>
</feature>
<feature type="domain" description="NTF2-like N-terminal transpeptidase" evidence="3">
    <location>
        <begin position="30"/>
        <end position="136"/>
    </location>
</feature>
<dbReference type="Proteomes" id="UP000247892">
    <property type="component" value="Unassembled WGS sequence"/>
</dbReference>
<evidence type="ECO:0000259" key="2">
    <source>
        <dbReference type="Pfam" id="PF00905"/>
    </source>
</evidence>
<dbReference type="Pfam" id="PF00905">
    <property type="entry name" value="Transpeptidase"/>
    <property type="match status" value="1"/>
</dbReference>
<evidence type="ECO:0000259" key="3">
    <source>
        <dbReference type="Pfam" id="PF05223"/>
    </source>
</evidence>
<dbReference type="SUPFAM" id="SSF56601">
    <property type="entry name" value="beta-lactamase/transpeptidase-like"/>
    <property type="match status" value="1"/>
</dbReference>
<dbReference type="PANTHER" id="PTHR30627:SF24">
    <property type="entry name" value="PENICILLIN-BINDING PROTEIN 4B"/>
    <property type="match status" value="1"/>
</dbReference>
<dbReference type="GO" id="GO:0008658">
    <property type="term" value="F:penicillin binding"/>
    <property type="evidence" value="ECO:0007669"/>
    <property type="project" value="InterPro"/>
</dbReference>
<dbReference type="PROSITE" id="PS51257">
    <property type="entry name" value="PROKAR_LIPOPROTEIN"/>
    <property type="match status" value="1"/>
</dbReference>
<sequence length="600" mass="61621">MRAGRHRIGAALACAALVVSGCSVFGGPDPGDTVGEFLEAFAGGDTAAAAGLTDSPEVAKAVLDQARGALEPTSIGTSVGEVAEEGEAGATVGYRLDWKLAGKRRWAYEARARLHQVDGEWRLRWEPALVHPELGVQQGLALRTETPPPAPVLDRDGAPLLQADTVIGVVVDGKAAGGRLDAVAGTLADQLGRLEPSITRQSILDGVRGTEQGKGYLVASLRSADYQSVKPAIYELPGVRFTSEERLLSAERGLGSQVLPAIRGEVADRVAGREGWRVVTTDPTGAEIAELHAEQARPADAVSATLSRGAQQAAEDALRDVAKPAAIVALQASTGELLAVAQNETADEQGAIALTGRYPPGSTFKIATAAAALSEGKAGPGTLVDCPPTTTIEGRRIPNDDEFGLGRVPLHTAFARSCNTTFARLAVDLPADALTKAARDLGIGADFVIPGITTITGSVPPAEETVQRAENGFGQGKTLASPFGLAVAAGTVAAGKTPVPSLLKGEETKATHLGEPIGEDVLSALRTMMREVVTDGTATVLAGLPGVHGKTGTAQFGDGTRSHGWFAGYQGDVAFSVLMVDGGSSAPAVEAAQRFLGALS</sequence>
<keyword evidence="1" id="KW-0732">Signal</keyword>
<protein>
    <submittedName>
        <fullName evidence="4">Penicillin-binding protein</fullName>
    </submittedName>
</protein>
<dbReference type="GO" id="GO:0071972">
    <property type="term" value="F:peptidoglycan L,D-transpeptidase activity"/>
    <property type="evidence" value="ECO:0007669"/>
    <property type="project" value="TreeGrafter"/>
</dbReference>
<comment type="caution">
    <text evidence="4">The sequence shown here is derived from an EMBL/GenBank/DDBJ whole genome shotgun (WGS) entry which is preliminary data.</text>
</comment>
<evidence type="ECO:0000313" key="4">
    <source>
        <dbReference type="EMBL" id="PXY24297.1"/>
    </source>
</evidence>
<dbReference type="OrthoDB" id="5241017at2"/>
<dbReference type="Pfam" id="PF05223">
    <property type="entry name" value="MecA_N"/>
    <property type="match status" value="1"/>
</dbReference>